<feature type="compositionally biased region" description="Low complexity" evidence="1">
    <location>
        <begin position="58"/>
        <end position="67"/>
    </location>
</feature>
<gene>
    <name evidence="3" type="ORF">FVP33_10185</name>
</gene>
<feature type="transmembrane region" description="Helical" evidence="2">
    <location>
        <begin position="21"/>
        <end position="39"/>
    </location>
</feature>
<dbReference type="EMBL" id="VRMG01000007">
    <property type="protein sequence ID" value="TXN30367.1"/>
    <property type="molecule type" value="Genomic_DNA"/>
</dbReference>
<dbReference type="Proteomes" id="UP000321379">
    <property type="component" value="Unassembled WGS sequence"/>
</dbReference>
<evidence type="ECO:0000256" key="2">
    <source>
        <dbReference type="SAM" id="Phobius"/>
    </source>
</evidence>
<dbReference type="AlphaFoldDB" id="A0A5C8UR40"/>
<keyword evidence="2" id="KW-1133">Transmembrane helix</keyword>
<protein>
    <recommendedName>
        <fullName evidence="5">DUF4232 domain-containing protein</fullName>
    </recommendedName>
</protein>
<accession>A0A5C8UR40</accession>
<comment type="caution">
    <text evidence="3">The sequence shown here is derived from an EMBL/GenBank/DDBJ whole genome shotgun (WGS) entry which is preliminary data.</text>
</comment>
<reference evidence="3 4" key="1">
    <citation type="submission" date="2019-08" db="EMBL/GenBank/DDBJ databases">
        <title>Bacterial whole genome sequence for Glaciihabitans sp. CHu50b-6-2.</title>
        <authorList>
            <person name="Jin L."/>
        </authorList>
    </citation>
    <scope>NUCLEOTIDE SEQUENCE [LARGE SCALE GENOMIC DNA]</scope>
    <source>
        <strain evidence="3 4">CHu50b-6-2</strain>
    </source>
</reference>
<organism evidence="3 4">
    <name type="scientific">Lacisediminihabitans profunda</name>
    <dbReference type="NCBI Taxonomy" id="2594790"/>
    <lineage>
        <taxon>Bacteria</taxon>
        <taxon>Bacillati</taxon>
        <taxon>Actinomycetota</taxon>
        <taxon>Actinomycetes</taxon>
        <taxon>Micrococcales</taxon>
        <taxon>Microbacteriaceae</taxon>
        <taxon>Lacisediminihabitans</taxon>
    </lineage>
</organism>
<feature type="region of interest" description="Disordered" evidence="1">
    <location>
        <begin position="46"/>
        <end position="67"/>
    </location>
</feature>
<evidence type="ECO:0008006" key="5">
    <source>
        <dbReference type="Google" id="ProtNLM"/>
    </source>
</evidence>
<evidence type="ECO:0000313" key="4">
    <source>
        <dbReference type="Proteomes" id="UP000321379"/>
    </source>
</evidence>
<proteinExistence type="predicted"/>
<keyword evidence="4" id="KW-1185">Reference proteome</keyword>
<sequence length="206" mass="21415">MSTFRNPVGPQPPKVYWRRRLIVGLGALAVIVIVFLIVLRPGSGATAPKSDATGGKHSSAVSPSPSAPVPAAGAACVPAKLKLVAVTDKTIYAAGEQPQISMSITNTGQADCTMNLGSTQQELIITSGSEQIWDSKDCQSAPVDAPSTLKPNVAITTPPIPWDRTRSAAATCQKTRPPVTAGGASYHLSVKMGPLASKQTSQFILK</sequence>
<name>A0A5C8UR40_9MICO</name>
<evidence type="ECO:0000256" key="1">
    <source>
        <dbReference type="SAM" id="MobiDB-lite"/>
    </source>
</evidence>
<evidence type="ECO:0000313" key="3">
    <source>
        <dbReference type="EMBL" id="TXN30367.1"/>
    </source>
</evidence>
<keyword evidence="2" id="KW-0472">Membrane</keyword>
<keyword evidence="2" id="KW-0812">Transmembrane</keyword>
<dbReference type="RefSeq" id="WP_147783551.1">
    <property type="nucleotide sequence ID" value="NZ_VRMG01000007.1"/>
</dbReference>